<dbReference type="RefSeq" id="WP_341410491.1">
    <property type="nucleotide sequence ID" value="NZ_JBBUTH010000005.1"/>
</dbReference>
<comment type="caution">
    <text evidence="2">The sequence shown here is derived from an EMBL/GenBank/DDBJ whole genome shotgun (WGS) entry which is preliminary data.</text>
</comment>
<evidence type="ECO:0000256" key="1">
    <source>
        <dbReference type="SAM" id="SignalP"/>
    </source>
</evidence>
<gene>
    <name evidence="2" type="ORF">AACH10_11175</name>
</gene>
<feature type="signal peptide" evidence="1">
    <location>
        <begin position="1"/>
        <end position="42"/>
    </location>
</feature>
<evidence type="ECO:0000313" key="3">
    <source>
        <dbReference type="Proteomes" id="UP001365405"/>
    </source>
</evidence>
<dbReference type="Proteomes" id="UP001365405">
    <property type="component" value="Unassembled WGS sequence"/>
</dbReference>
<evidence type="ECO:0000313" key="2">
    <source>
        <dbReference type="EMBL" id="MEK8050799.1"/>
    </source>
</evidence>
<sequence length="250" mass="25858">MPADHHRVDTTPRHALLTLAATSLVALASGAVLITTTVCAHAQQPAAVAPAPSVAPPAVTAAAADAGFNAAFARFIAAKPGDDAAIDDAASQFGKLLAAAPTDPVLRAYAGAATSMRATTTMLPWKKMGFAEDGLALIDKALAQLTPAHEAPSHQGVPAVLSVKFTAASTFLSMPAMFNRGERGHKLLDEVLKHPQFEATPAGFKTSVWLRAGQQAVADQQPAQARQWYEKAAASGTPQAAVARSRLQAL</sequence>
<keyword evidence="1" id="KW-0732">Signal</keyword>
<reference evidence="2 3" key="1">
    <citation type="submission" date="2024-04" db="EMBL/GenBank/DDBJ databases">
        <title>Novel species of the genus Ideonella isolated from streams.</title>
        <authorList>
            <person name="Lu H."/>
        </authorList>
    </citation>
    <scope>NUCLEOTIDE SEQUENCE [LARGE SCALE GENOMIC DNA]</scope>
    <source>
        <strain evidence="2 3">DXS22W</strain>
    </source>
</reference>
<proteinExistence type="predicted"/>
<name>A0ABU9CFZ6_9BURK</name>
<protein>
    <recommendedName>
        <fullName evidence="4">Sel1 repeat family protein</fullName>
    </recommendedName>
</protein>
<organism evidence="2 3">
    <name type="scientific">Pseudaquabacterium inlustre</name>
    <dbReference type="NCBI Taxonomy" id="2984192"/>
    <lineage>
        <taxon>Bacteria</taxon>
        <taxon>Pseudomonadati</taxon>
        <taxon>Pseudomonadota</taxon>
        <taxon>Betaproteobacteria</taxon>
        <taxon>Burkholderiales</taxon>
        <taxon>Sphaerotilaceae</taxon>
        <taxon>Pseudaquabacterium</taxon>
    </lineage>
</organism>
<keyword evidence="3" id="KW-1185">Reference proteome</keyword>
<dbReference type="EMBL" id="JBBUTH010000005">
    <property type="protein sequence ID" value="MEK8050799.1"/>
    <property type="molecule type" value="Genomic_DNA"/>
</dbReference>
<feature type="chain" id="PRO_5045728375" description="Sel1 repeat family protein" evidence="1">
    <location>
        <begin position="43"/>
        <end position="250"/>
    </location>
</feature>
<evidence type="ECO:0008006" key="4">
    <source>
        <dbReference type="Google" id="ProtNLM"/>
    </source>
</evidence>
<accession>A0ABU9CFZ6</accession>